<proteinExistence type="predicted"/>
<dbReference type="Proteomes" id="UP000009135">
    <property type="component" value="Chromosome"/>
</dbReference>
<accession>H6N823</accession>
<protein>
    <submittedName>
        <fullName evidence="2">Uncharacterized protein</fullName>
    </submittedName>
</protein>
<evidence type="ECO:0000313" key="3">
    <source>
        <dbReference type="Proteomes" id="UP000009135"/>
    </source>
</evidence>
<dbReference type="EMBL" id="CP003199">
    <property type="protein sequence ID" value="AEW45795.1"/>
    <property type="molecule type" value="Genomic_DNA"/>
</dbReference>
<gene>
    <name evidence="2" type="ordered locus">MHC_04695</name>
</gene>
<organism evidence="2 3">
    <name type="scientific">Mycoplasma haemocanis (strain Illinois)</name>
    <dbReference type="NCBI Taxonomy" id="1111676"/>
    <lineage>
        <taxon>Bacteria</taxon>
        <taxon>Bacillati</taxon>
        <taxon>Mycoplasmatota</taxon>
        <taxon>Mollicutes</taxon>
        <taxon>Mycoplasmataceae</taxon>
        <taxon>Mycoplasma</taxon>
    </lineage>
</organism>
<feature type="region of interest" description="Disordered" evidence="1">
    <location>
        <begin position="143"/>
        <end position="170"/>
    </location>
</feature>
<dbReference type="KEGG" id="mhe:MHC_04695"/>
<keyword evidence="3" id="KW-1185">Reference proteome</keyword>
<evidence type="ECO:0000313" key="2">
    <source>
        <dbReference type="EMBL" id="AEW45795.1"/>
    </source>
</evidence>
<dbReference type="STRING" id="1111676.MHC_04695"/>
<dbReference type="OrthoDB" id="9825256at2"/>
<name>H6N823_MYCHN</name>
<reference evidence="2 3" key="1">
    <citation type="journal article" date="2012" name="J. Bacteriol.">
        <title>Complete genome sequence of Mycoplasma haemocanis strain Illinois.</title>
        <authorList>
            <person name="do Nascimento N.C."/>
            <person name="Guimaraes A.M."/>
            <person name="Santos A.P."/>
            <person name="Sanmiguel P.J."/>
            <person name="Messick J.B."/>
        </authorList>
    </citation>
    <scope>NUCLEOTIDE SEQUENCE [LARGE SCALE GENOMIC DNA]</scope>
    <source>
        <strain evidence="2 3">Illinois</strain>
    </source>
</reference>
<sequence>MNLVKPFVILGSSGTLAAGAYLTKDSWMSSSKKRQEQTIANALQNRRLISSLQTSDLAKQWEEEFESDQETLKKLLGDSSLDKSKGGKALSEWCDGKMSLDVDKNKEIFKNVEKYCLIRSVASQLERKQKTLLKENQEQEWKSTYNKRKSTSSKRDDIGLNGADWNTDKESEDLPKVKEWCAANSGKDFLASDNNDIYTKVLKWCTSNGATES</sequence>
<dbReference type="AlphaFoldDB" id="H6N823"/>
<evidence type="ECO:0000256" key="1">
    <source>
        <dbReference type="SAM" id="MobiDB-lite"/>
    </source>
</evidence>
<dbReference type="HOGENOM" id="CLU_113690_0_0_14"/>